<evidence type="ECO:0000256" key="1">
    <source>
        <dbReference type="ARBA" id="ARBA00022700"/>
    </source>
</evidence>
<dbReference type="InterPro" id="IPR000591">
    <property type="entry name" value="DEP_dom"/>
</dbReference>
<dbReference type="InterPro" id="IPR058855">
    <property type="entry name" value="RGS1/SST2-like_Fungal-DR"/>
</dbReference>
<name>A0ABP2EPQ8_AJEDR</name>
<evidence type="ECO:0000259" key="3">
    <source>
        <dbReference type="PROSITE" id="PS50132"/>
    </source>
</evidence>
<feature type="region of interest" description="Disordered" evidence="2">
    <location>
        <begin position="71"/>
        <end position="93"/>
    </location>
</feature>
<evidence type="ECO:0000313" key="5">
    <source>
        <dbReference type="EMBL" id="EEQ85541.2"/>
    </source>
</evidence>
<evidence type="ECO:0000256" key="2">
    <source>
        <dbReference type="SAM" id="MobiDB-lite"/>
    </source>
</evidence>
<protein>
    <submittedName>
        <fullName evidence="5">Developmental regulator FlbA</fullName>
    </submittedName>
</protein>
<proteinExistence type="predicted"/>
<feature type="region of interest" description="Disordered" evidence="2">
    <location>
        <begin position="442"/>
        <end position="466"/>
    </location>
</feature>
<dbReference type="InterPro" id="IPR016137">
    <property type="entry name" value="RGS"/>
</dbReference>
<dbReference type="Proteomes" id="UP000002039">
    <property type="component" value="Unassembled WGS sequence"/>
</dbReference>
<sequence length="466" mass="52370">MVSKKIERHREHFSKFDHTFTSEEAINNLGSLKFSQSNRMPDPKDPSRIVTTTTTTTFSMAKEMARSVCQRRKDKSSIPSQGRAFPIDTQGHQHPAAILPKKRDHCETHHGRARIPSKYYAASNTERENTTDQISHDRATIEVIFRRFAGQDGPNLKPSVSTSDSDSVSDYTNGLVGVKMAKERKIGDKVIQNTFTGKAAVDWLMDCCTTTDRRETFEIATMFVKHGLIHSVFEDKNFAQHNPEAAAFQPTKYSIYALTERGQRVCGWIAREKPLVTAYDGRVAPRDSNNARLNNILQDPALRLLFREFLRDSLCEENLSFYIDVSDFTINYHQQEKAGSFAKMDVVRETLASAYGLYNAFLAPGSPCELNIEHALRNSLASRMTRAVGDDASMLKSLTEVVSLFELAQISVFKLMSSDSVPKFVRDPKYAVVLQEHDFDLNASGKSHSPGPAPVPERSMSRSTRS</sequence>
<dbReference type="SUPFAM" id="SSF46785">
    <property type="entry name" value="Winged helix' DNA-binding domain"/>
    <property type="match status" value="1"/>
</dbReference>
<dbReference type="SUPFAM" id="SSF48097">
    <property type="entry name" value="Regulator of G-protein signaling, RGS"/>
    <property type="match status" value="1"/>
</dbReference>
<gene>
    <name evidence="5" type="ORF">BDCG_08810</name>
</gene>
<dbReference type="InterPro" id="IPR036388">
    <property type="entry name" value="WH-like_DNA-bd_sf"/>
</dbReference>
<dbReference type="CDD" id="cd08708">
    <property type="entry name" value="RGS_FLBA"/>
    <property type="match status" value="1"/>
</dbReference>
<evidence type="ECO:0000313" key="6">
    <source>
        <dbReference type="Proteomes" id="UP000002039"/>
    </source>
</evidence>
<feature type="domain" description="DEP" evidence="4">
    <location>
        <begin position="174"/>
        <end position="260"/>
    </location>
</feature>
<evidence type="ECO:0000259" key="4">
    <source>
        <dbReference type="PROSITE" id="PS50186"/>
    </source>
</evidence>
<keyword evidence="1" id="KW-0734">Signal transduction inhibitor</keyword>
<dbReference type="PANTHER" id="PTHR10845">
    <property type="entry name" value="REGULATOR OF G PROTEIN SIGNALING"/>
    <property type="match status" value="1"/>
</dbReference>
<dbReference type="Pfam" id="PF00610">
    <property type="entry name" value="DEP"/>
    <property type="match status" value="1"/>
</dbReference>
<organism evidence="5 6">
    <name type="scientific">Ajellomyces dermatitidis (strain ER-3 / ATCC MYA-2586)</name>
    <name type="common">Blastomyces dermatitidis</name>
    <dbReference type="NCBI Taxonomy" id="559297"/>
    <lineage>
        <taxon>Eukaryota</taxon>
        <taxon>Fungi</taxon>
        <taxon>Dikarya</taxon>
        <taxon>Ascomycota</taxon>
        <taxon>Pezizomycotina</taxon>
        <taxon>Eurotiomycetes</taxon>
        <taxon>Eurotiomycetidae</taxon>
        <taxon>Onygenales</taxon>
        <taxon>Ajellomycetaceae</taxon>
        <taxon>Blastomyces</taxon>
    </lineage>
</organism>
<dbReference type="GeneID" id="69030319"/>
<dbReference type="InterPro" id="IPR044926">
    <property type="entry name" value="RGS_subdomain_2"/>
</dbReference>
<dbReference type="EMBL" id="EQ999984">
    <property type="protein sequence ID" value="EEQ85541.2"/>
    <property type="molecule type" value="Genomic_DNA"/>
</dbReference>
<keyword evidence="6" id="KW-1185">Reference proteome</keyword>
<dbReference type="Gene3D" id="1.10.167.10">
    <property type="entry name" value="Regulator of G-protein Signalling 4, domain 2"/>
    <property type="match status" value="1"/>
</dbReference>
<dbReference type="PANTHER" id="PTHR10845:SF192">
    <property type="entry name" value="DOUBLE HIT, ISOFORM B"/>
    <property type="match status" value="1"/>
</dbReference>
<feature type="domain" description="RGS" evidence="3">
    <location>
        <begin position="292"/>
        <end position="434"/>
    </location>
</feature>
<dbReference type="PRINTS" id="PR01301">
    <property type="entry name" value="RGSPROTEIN"/>
</dbReference>
<dbReference type="Pfam" id="PF00615">
    <property type="entry name" value="RGS"/>
    <property type="match status" value="1"/>
</dbReference>
<dbReference type="SMART" id="SM00049">
    <property type="entry name" value="DEP"/>
    <property type="match status" value="2"/>
</dbReference>
<dbReference type="CDD" id="cd04450">
    <property type="entry name" value="DEP_RGS7-like"/>
    <property type="match status" value="1"/>
</dbReference>
<dbReference type="Pfam" id="PF25889">
    <property type="entry name" value="WHD_Fungal_DR"/>
    <property type="match status" value="1"/>
</dbReference>
<dbReference type="RefSeq" id="XP_045273272.1">
    <property type="nucleotide sequence ID" value="XM_045424594.1"/>
</dbReference>
<dbReference type="Gene3D" id="1.10.10.10">
    <property type="entry name" value="Winged helix-like DNA-binding domain superfamily/Winged helix DNA-binding domain"/>
    <property type="match status" value="2"/>
</dbReference>
<dbReference type="InterPro" id="IPR036390">
    <property type="entry name" value="WH_DNA-bd_sf"/>
</dbReference>
<dbReference type="InterPro" id="IPR036305">
    <property type="entry name" value="RGS_sf"/>
</dbReference>
<dbReference type="PROSITE" id="PS50132">
    <property type="entry name" value="RGS"/>
    <property type="match status" value="1"/>
</dbReference>
<reference evidence="6" key="1">
    <citation type="journal article" date="2015" name="PLoS Genet.">
        <title>The dynamic genome and transcriptome of the human fungal pathogen Blastomyces and close relative Emmonsia.</title>
        <authorList>
            <person name="Munoz J.F."/>
            <person name="Gauthier G.M."/>
            <person name="Desjardins C.A."/>
            <person name="Gallo J.E."/>
            <person name="Holder J."/>
            <person name="Sullivan T.D."/>
            <person name="Marty A.J."/>
            <person name="Carmen J.C."/>
            <person name="Chen Z."/>
            <person name="Ding L."/>
            <person name="Gujja S."/>
            <person name="Magrini V."/>
            <person name="Misas E."/>
            <person name="Mitreva M."/>
            <person name="Priest M."/>
            <person name="Saif S."/>
            <person name="Whiston E.A."/>
            <person name="Young S."/>
            <person name="Zeng Q."/>
            <person name="Goldman W.E."/>
            <person name="Mardis E.R."/>
            <person name="Taylor J.W."/>
            <person name="McEwen J.G."/>
            <person name="Clay O.K."/>
            <person name="Klein B.S."/>
            <person name="Cuomo C.A."/>
        </authorList>
    </citation>
    <scope>NUCLEOTIDE SEQUENCE [LARGE SCALE GENOMIC DNA]</scope>
    <source>
        <strain evidence="6">ER-3 / ATCC MYA-2586</strain>
    </source>
</reference>
<dbReference type="SMART" id="SM00315">
    <property type="entry name" value="RGS"/>
    <property type="match status" value="1"/>
</dbReference>
<accession>A0ABP2EPQ8</accession>
<dbReference type="PROSITE" id="PS50186">
    <property type="entry name" value="DEP"/>
    <property type="match status" value="1"/>
</dbReference>